<evidence type="ECO:0000313" key="2">
    <source>
        <dbReference type="Proteomes" id="UP000220828"/>
    </source>
</evidence>
<gene>
    <name evidence="1" type="ORF">B0A77_05030</name>
</gene>
<accession>A0A2H3KCY2</accession>
<proteinExistence type="predicted"/>
<dbReference type="OrthoDB" id="1453101at2"/>
<dbReference type="EMBL" id="PCMW01000029">
    <property type="protein sequence ID" value="PDS25374.1"/>
    <property type="molecule type" value="Genomic_DNA"/>
</dbReference>
<evidence type="ECO:0000313" key="1">
    <source>
        <dbReference type="EMBL" id="PDS25374.1"/>
    </source>
</evidence>
<dbReference type="NCBIfam" id="NF033852">
    <property type="entry name" value="fulvocin_rel"/>
    <property type="match status" value="1"/>
</dbReference>
<dbReference type="RefSeq" id="WP_097553753.1">
    <property type="nucleotide sequence ID" value="NZ_PCMW01000029.1"/>
</dbReference>
<dbReference type="Proteomes" id="UP000220828">
    <property type="component" value="Unassembled WGS sequence"/>
</dbReference>
<reference evidence="1 2" key="1">
    <citation type="submission" date="2017-09" db="EMBL/GenBank/DDBJ databases">
        <title>Whole genomes of Flavobacteriaceae.</title>
        <authorList>
            <person name="Stine C."/>
            <person name="Li C."/>
            <person name="Tadesse D."/>
        </authorList>
    </citation>
    <scope>NUCLEOTIDE SEQUENCE [LARGE SCALE GENOMIC DNA]</scope>
    <source>
        <strain evidence="1 2">ATCC 35036</strain>
    </source>
</reference>
<dbReference type="AlphaFoldDB" id="A0A2H3KCY2"/>
<organism evidence="1 2">
    <name type="scientific">Flavobacterium branchiophilum</name>
    <dbReference type="NCBI Taxonomy" id="55197"/>
    <lineage>
        <taxon>Bacteria</taxon>
        <taxon>Pseudomonadati</taxon>
        <taxon>Bacteroidota</taxon>
        <taxon>Flavobacteriia</taxon>
        <taxon>Flavobacteriales</taxon>
        <taxon>Flavobacteriaceae</taxon>
        <taxon>Flavobacterium</taxon>
    </lineage>
</organism>
<comment type="caution">
    <text evidence="1">The sequence shown here is derived from an EMBL/GenBank/DDBJ whole genome shotgun (WGS) entry which is preliminary data.</text>
</comment>
<protein>
    <submittedName>
        <fullName evidence="1">Uncharacterized protein</fullName>
    </submittedName>
</protein>
<name>A0A2H3KCY2_9FLAO</name>
<sequence length="103" mass="11509">MQNIVNLAKITPKRDFGLMFETLEDYKYNGRFIDTKEVPESIIKDLSNLNLFIDAGTSVVARGNCSCRWCIGFEGHTGTNCNPSTSGCGFLWMQSCNQCILCL</sequence>